<keyword evidence="8" id="KW-1185">Reference proteome</keyword>
<comment type="similarity">
    <text evidence="1">Belongs to the enoyl-CoA hydratase/isomerase family.</text>
</comment>
<dbReference type="GO" id="GO:0016836">
    <property type="term" value="F:hydro-lyase activity"/>
    <property type="evidence" value="ECO:0007669"/>
    <property type="project" value="TreeGrafter"/>
</dbReference>
<dbReference type="PANTHER" id="PTHR43602">
    <property type="match status" value="1"/>
</dbReference>
<dbReference type="Gene3D" id="3.90.226.10">
    <property type="entry name" value="2-enoyl-CoA Hydratase, Chain A, domain 1"/>
    <property type="match status" value="1"/>
</dbReference>
<dbReference type="InterPro" id="IPR029045">
    <property type="entry name" value="ClpP/crotonase-like_dom_sf"/>
</dbReference>
<gene>
    <name evidence="7" type="ORF">GNZ18_27090</name>
</gene>
<sequence>MSEASSGTSEVLVRRDGAFTTITMNRPRRRNALSRAFLLQLTAAFEEAAATDARGIVLAANGPVFSAGHDFADMAGASHADVRALLRTCTELMRTIQSVPQVVVARVHGLATAAGCQLAASCDLAVAARSAGFAAPGGKGGWFCHTPLVAISHNVGRKRAAEMALTGEVVDAATAAEWGLVNYTVPDDELDKAVQDLLQRATQGSRRSKALGKQAMYAQFDRPEDDAYAYAIEVMAASSQTPEAQEGMRAFLDKRHPDWPA</sequence>
<keyword evidence="3" id="KW-0809">Transit peptide</keyword>
<evidence type="ECO:0000256" key="3">
    <source>
        <dbReference type="ARBA" id="ARBA00022946"/>
    </source>
</evidence>
<evidence type="ECO:0000256" key="1">
    <source>
        <dbReference type="ARBA" id="ARBA00005254"/>
    </source>
</evidence>
<evidence type="ECO:0000313" key="7">
    <source>
        <dbReference type="EMBL" id="MUN40236.1"/>
    </source>
</evidence>
<accession>A0A7K1L7R6</accession>
<protein>
    <recommendedName>
        <fullName evidence="6">Enoyl-CoA hydratase domain-containing protein 3, mitochondrial</fullName>
    </recommendedName>
</protein>
<dbReference type="CDD" id="cd06558">
    <property type="entry name" value="crotonase-like"/>
    <property type="match status" value="1"/>
</dbReference>
<keyword evidence="2" id="KW-0276">Fatty acid metabolism</keyword>
<evidence type="ECO:0000313" key="8">
    <source>
        <dbReference type="Proteomes" id="UP000432015"/>
    </source>
</evidence>
<dbReference type="Pfam" id="PF00378">
    <property type="entry name" value="ECH_1"/>
    <property type="match status" value="1"/>
</dbReference>
<evidence type="ECO:0000256" key="4">
    <source>
        <dbReference type="ARBA" id="ARBA00023098"/>
    </source>
</evidence>
<comment type="caution">
    <text evidence="7">The sequence shown here is derived from an EMBL/GenBank/DDBJ whole genome shotgun (WGS) entry which is preliminary data.</text>
</comment>
<evidence type="ECO:0000256" key="6">
    <source>
        <dbReference type="ARBA" id="ARBA00040545"/>
    </source>
</evidence>
<dbReference type="PANTHER" id="PTHR43602:SF1">
    <property type="entry name" value="ENOYL-COA HYDRATASE DOMAIN-CONTAINING PROTEIN 3, MITOCHONDRIAL"/>
    <property type="match status" value="1"/>
</dbReference>
<dbReference type="SUPFAM" id="SSF52096">
    <property type="entry name" value="ClpP/crotonase"/>
    <property type="match status" value="1"/>
</dbReference>
<comment type="function">
    <text evidence="5">May play a role in fatty acid biosynthesis and insulin sensitivity.</text>
</comment>
<dbReference type="InterPro" id="IPR014748">
    <property type="entry name" value="Enoyl-CoA_hydra_C"/>
</dbReference>
<proteinExistence type="inferred from homology"/>
<dbReference type="InterPro" id="IPR052377">
    <property type="entry name" value="Mitochondrial_ECH-domain"/>
</dbReference>
<evidence type="ECO:0000256" key="2">
    <source>
        <dbReference type="ARBA" id="ARBA00022832"/>
    </source>
</evidence>
<organism evidence="7 8">
    <name type="scientific">Actinomadura litoris</name>
    <dbReference type="NCBI Taxonomy" id="2678616"/>
    <lineage>
        <taxon>Bacteria</taxon>
        <taxon>Bacillati</taxon>
        <taxon>Actinomycetota</taxon>
        <taxon>Actinomycetes</taxon>
        <taxon>Streptosporangiales</taxon>
        <taxon>Thermomonosporaceae</taxon>
        <taxon>Actinomadura</taxon>
    </lineage>
</organism>
<dbReference type="RefSeq" id="WP_156219359.1">
    <property type="nucleotide sequence ID" value="NZ_WOFH01000010.1"/>
</dbReference>
<evidence type="ECO:0000256" key="5">
    <source>
        <dbReference type="ARBA" id="ARBA00037410"/>
    </source>
</evidence>
<dbReference type="AlphaFoldDB" id="A0A7K1L7R6"/>
<dbReference type="EMBL" id="WOFH01000010">
    <property type="protein sequence ID" value="MUN40236.1"/>
    <property type="molecule type" value="Genomic_DNA"/>
</dbReference>
<name>A0A7K1L7R6_9ACTN</name>
<keyword evidence="4" id="KW-0443">Lipid metabolism</keyword>
<dbReference type="GO" id="GO:0006631">
    <property type="term" value="P:fatty acid metabolic process"/>
    <property type="evidence" value="ECO:0007669"/>
    <property type="project" value="UniProtKB-KW"/>
</dbReference>
<dbReference type="InterPro" id="IPR001753">
    <property type="entry name" value="Enoyl-CoA_hydra/iso"/>
</dbReference>
<dbReference type="Proteomes" id="UP000432015">
    <property type="component" value="Unassembled WGS sequence"/>
</dbReference>
<reference evidence="7 8" key="1">
    <citation type="submission" date="2019-11" db="EMBL/GenBank/DDBJ databases">
        <authorList>
            <person name="Cao P."/>
        </authorList>
    </citation>
    <scope>NUCLEOTIDE SEQUENCE [LARGE SCALE GENOMIC DNA]</scope>
    <source>
        <strain evidence="7 8">NEAU-AAG5</strain>
    </source>
</reference>
<dbReference type="Gene3D" id="1.10.12.10">
    <property type="entry name" value="Lyase 2-enoyl-coa Hydratase, Chain A, domain 2"/>
    <property type="match status" value="1"/>
</dbReference>